<dbReference type="InterPro" id="IPR011050">
    <property type="entry name" value="Pectin_lyase_fold/virulence"/>
</dbReference>
<name>A0A7W7KT22_PSENT</name>
<dbReference type="InterPro" id="IPR050909">
    <property type="entry name" value="Bact_Autotransporter_VF"/>
</dbReference>
<comment type="caution">
    <text evidence="2">The sequence shown here is derived from an EMBL/GenBank/DDBJ whole genome shotgun (WGS) entry which is preliminary data.</text>
</comment>
<dbReference type="NCBIfam" id="TIGR04393">
    <property type="entry name" value="rpt_T5SS_PEPC"/>
    <property type="match status" value="7"/>
</dbReference>
<dbReference type="SUPFAM" id="SSF103515">
    <property type="entry name" value="Autotransporter"/>
    <property type="match status" value="1"/>
</dbReference>
<evidence type="ECO:0000313" key="3">
    <source>
        <dbReference type="Proteomes" id="UP000566995"/>
    </source>
</evidence>
<dbReference type="InterPro" id="IPR006315">
    <property type="entry name" value="OM_autotransptr_brl_dom"/>
</dbReference>
<dbReference type="InterPro" id="IPR012332">
    <property type="entry name" value="Autotransporter_pectin_lyase_C"/>
</dbReference>
<dbReference type="PANTHER" id="PTHR12338:SF5">
    <property type="entry name" value="ANTIGEN 43-RELATED"/>
    <property type="match status" value="1"/>
</dbReference>
<dbReference type="PANTHER" id="PTHR12338">
    <property type="entry name" value="AUTOTRANSPORTER"/>
    <property type="match status" value="1"/>
</dbReference>
<organism evidence="2 3">
    <name type="scientific">Pseudomonas nitroreducens</name>
    <dbReference type="NCBI Taxonomy" id="46680"/>
    <lineage>
        <taxon>Bacteria</taxon>
        <taxon>Pseudomonadati</taxon>
        <taxon>Pseudomonadota</taxon>
        <taxon>Gammaproteobacteria</taxon>
        <taxon>Pseudomonadales</taxon>
        <taxon>Pseudomonadaceae</taxon>
        <taxon>Pseudomonas</taxon>
    </lineage>
</organism>
<dbReference type="Gene3D" id="2.160.20.20">
    <property type="match status" value="1"/>
</dbReference>
<dbReference type="NCBIfam" id="TIGR01414">
    <property type="entry name" value="autotrans_barl"/>
    <property type="match status" value="1"/>
</dbReference>
<dbReference type="GO" id="GO:0019867">
    <property type="term" value="C:outer membrane"/>
    <property type="evidence" value="ECO:0007669"/>
    <property type="project" value="InterPro"/>
</dbReference>
<dbReference type="SMART" id="SM00869">
    <property type="entry name" value="Autotransporter"/>
    <property type="match status" value="1"/>
</dbReference>
<evidence type="ECO:0000313" key="2">
    <source>
        <dbReference type="EMBL" id="MBB4868186.1"/>
    </source>
</evidence>
<dbReference type="InterPro" id="IPR030895">
    <property type="entry name" value="T5SS_PEPC_rpt"/>
</dbReference>
<dbReference type="CDD" id="cd01344">
    <property type="entry name" value="PL2_Passenger_AT"/>
    <property type="match status" value="1"/>
</dbReference>
<gene>
    <name evidence="2" type="ORF">HNP46_007106</name>
</gene>
<dbReference type="InterPro" id="IPR036709">
    <property type="entry name" value="Autotransporte_beta_dom_sf"/>
</dbReference>
<dbReference type="AlphaFoldDB" id="A0A7W7KT22"/>
<dbReference type="RefSeq" id="WP_184598790.1">
    <property type="nucleotide sequence ID" value="NZ_JACHLI010000062.1"/>
</dbReference>
<dbReference type="Proteomes" id="UP000566995">
    <property type="component" value="Unassembled WGS sequence"/>
</dbReference>
<dbReference type="InterPro" id="IPR005546">
    <property type="entry name" value="Autotransporte_beta"/>
</dbReference>
<feature type="domain" description="Autotransporter" evidence="1">
    <location>
        <begin position="848"/>
        <end position="1126"/>
    </location>
</feature>
<proteinExistence type="predicted"/>
<accession>A0A7W7KT22</accession>
<dbReference type="SUPFAM" id="SSF51126">
    <property type="entry name" value="Pectin lyase-like"/>
    <property type="match status" value="1"/>
</dbReference>
<dbReference type="EMBL" id="JACHLI010000062">
    <property type="protein sequence ID" value="MBB4868186.1"/>
    <property type="molecule type" value="Genomic_DNA"/>
</dbReference>
<protein>
    <submittedName>
        <fullName evidence="2">Autotransporter family porin</fullName>
    </submittedName>
</protein>
<dbReference type="Pfam" id="PF03797">
    <property type="entry name" value="Autotransporter"/>
    <property type="match status" value="1"/>
</dbReference>
<dbReference type="Gene3D" id="2.40.128.130">
    <property type="entry name" value="Autotransporter beta-domain"/>
    <property type="match status" value="1"/>
</dbReference>
<dbReference type="PROSITE" id="PS51208">
    <property type="entry name" value="AUTOTRANSPORTER"/>
    <property type="match status" value="1"/>
</dbReference>
<dbReference type="InterPro" id="IPR043990">
    <property type="entry name" value="AC_1"/>
</dbReference>
<sequence length="1126" mass="116988">MGVAQRFRFNSYEVIFPGIKDQMHRLNSIFRVVWSNKSSRPGLGDQRSMPRAESRALFRIANLLGDKRSTIALTFASAFSSAIAYADIVVTGDVNPGVPVTPDWKISGALTVGDSGQGALSISNGDTVSIGNVESFVGKQAGSSGTVTVSEASEWVASTGTWIVNVGYYGSGALEVEDGSSFKAGQLWLGRFADSDGSATFRGTDTRAVLNAQMYVGLWGNGSLELLDGAQLKGFRAQIGTEDSGVGNALVSGANTRWDIDDYFSVGNKGTGNLRIEDGAVVSVASNSTVVGNTASGSGAAAVSGAGSQLAARGLVVGNYGIGSLLIEQGGLVSAESINVGNVSGASGLVEVKGADSRLTSESTIVVASAGSGTMRVSDGGHVTSSGGLAIVGLQNGSEGLLDVTGAGSRVDLDTPFEIGYTSGSKGELNILDGAAVTSGVGTIGRASGAIGRVLVSGEGSSWEAPEIHLSGTYIGGTGGRSSLTVNNGAVVKSDFIQTSPGSYGYAALNIGSAGGDAATAAGTIDTSYIEMDKNSVVVFNHTDSNYQFNPEIKGAGEVHLYSGVTTLNGNTSYRGATRLEGGTLRAGAAGTFSTASEYIVSESGQLDLGNYSQTIASLRNGGLVSFGDLSRAPRNNLSGTPGALLVVSGNYAGNGGVVEINTRLGSDDSLTDKLVVQGRTSGDSLLKVNNAGGEGDFTYANGIPVVQVEGASNGVFSLANRVVAGNFEYLLAKGGKDNPDDGGWYLRSERPTEPATPVIPVLPDEPVEPVDPVDPFVPVDPVDPVAPVDPVEPVPPVIVGPGPSKPGLYRPEIGAYLGNQLAAISMFRHTLHERAGEQDFSEAQRGEGATPGSVWMRVKRNDFTANTGARQIDVDTSTDILQLGADLVRWTDGDSRYHAGVMAATGKARTDVSSNVLGYKAKGEVEGYSVGVYGTWFQSASEPAGAYVDTWLQFGDYDNSVKGDGLAREKYDSRTWAASVESGYAFEVGQGQGKAYYVEPQAQVIYTDYQADKHKEQNGTVVRSKNSGDVTTRLGARAYVRPTDKSGTRVQPFVEANWWRSEADNAMSFNHTSAKLDGAKNLYEMKVGAEVAMGQGWSAFGQVGKQMSSGDQQDVAGQIGVKYSW</sequence>
<reference evidence="2 3" key="1">
    <citation type="submission" date="2020-08" db="EMBL/GenBank/DDBJ databases">
        <title>Functional genomics of gut bacteria from endangered species of beetles.</title>
        <authorList>
            <person name="Carlos-Shanley C."/>
        </authorList>
    </citation>
    <scope>NUCLEOTIDE SEQUENCE [LARGE SCALE GENOMIC DNA]</scope>
    <source>
        <strain evidence="2 3">S00179</strain>
    </source>
</reference>
<evidence type="ECO:0000259" key="1">
    <source>
        <dbReference type="PROSITE" id="PS51208"/>
    </source>
</evidence>
<dbReference type="Pfam" id="PF18883">
    <property type="entry name" value="AC_1"/>
    <property type="match status" value="1"/>
</dbReference>